<feature type="region of interest" description="Disordered" evidence="1">
    <location>
        <begin position="79"/>
        <end position="172"/>
    </location>
</feature>
<comment type="caution">
    <text evidence="2">The sequence shown here is derived from an EMBL/GenBank/DDBJ whole genome shotgun (WGS) entry which is preliminary data.</text>
</comment>
<feature type="compositionally biased region" description="Polar residues" evidence="1">
    <location>
        <begin position="343"/>
        <end position="355"/>
    </location>
</feature>
<keyword evidence="3" id="KW-1185">Reference proteome</keyword>
<organism evidence="2 3">
    <name type="scientific">Cloeon dipterum</name>
    <dbReference type="NCBI Taxonomy" id="197152"/>
    <lineage>
        <taxon>Eukaryota</taxon>
        <taxon>Metazoa</taxon>
        <taxon>Ecdysozoa</taxon>
        <taxon>Arthropoda</taxon>
        <taxon>Hexapoda</taxon>
        <taxon>Insecta</taxon>
        <taxon>Pterygota</taxon>
        <taxon>Palaeoptera</taxon>
        <taxon>Ephemeroptera</taxon>
        <taxon>Pisciforma</taxon>
        <taxon>Baetidae</taxon>
        <taxon>Cloeon</taxon>
    </lineage>
</organism>
<feature type="region of interest" description="Disordered" evidence="1">
    <location>
        <begin position="510"/>
        <end position="534"/>
    </location>
</feature>
<name>A0A8S1C7F4_9INSE</name>
<evidence type="ECO:0000256" key="1">
    <source>
        <dbReference type="SAM" id="MobiDB-lite"/>
    </source>
</evidence>
<feature type="region of interest" description="Disordered" evidence="1">
    <location>
        <begin position="554"/>
        <end position="665"/>
    </location>
</feature>
<feature type="compositionally biased region" description="Low complexity" evidence="1">
    <location>
        <begin position="256"/>
        <end position="341"/>
    </location>
</feature>
<dbReference type="Proteomes" id="UP000494165">
    <property type="component" value="Unassembled WGS sequence"/>
</dbReference>
<protein>
    <recommendedName>
        <fullName evidence="4">Chitin-binding type-2 domain-containing protein</fullName>
    </recommendedName>
</protein>
<reference evidence="2 3" key="1">
    <citation type="submission" date="2020-04" db="EMBL/GenBank/DDBJ databases">
        <authorList>
            <person name="Alioto T."/>
            <person name="Alioto T."/>
            <person name="Gomez Garrido J."/>
        </authorList>
    </citation>
    <scope>NUCLEOTIDE SEQUENCE [LARGE SCALE GENOMIC DNA]</scope>
</reference>
<dbReference type="AlphaFoldDB" id="A0A8S1C7F4"/>
<evidence type="ECO:0008006" key="4">
    <source>
        <dbReference type="Google" id="ProtNLM"/>
    </source>
</evidence>
<feature type="compositionally biased region" description="Low complexity" evidence="1">
    <location>
        <begin position="424"/>
        <end position="484"/>
    </location>
</feature>
<feature type="compositionally biased region" description="Low complexity" evidence="1">
    <location>
        <begin position="373"/>
        <end position="406"/>
    </location>
</feature>
<gene>
    <name evidence="2" type="ORF">CLODIP_2_CD03561</name>
</gene>
<feature type="compositionally biased region" description="Low complexity" evidence="1">
    <location>
        <begin position="574"/>
        <end position="587"/>
    </location>
</feature>
<feature type="region of interest" description="Disordered" evidence="1">
    <location>
        <begin position="373"/>
        <end position="485"/>
    </location>
</feature>
<accession>A0A8S1C7F4</accession>
<feature type="region of interest" description="Disordered" evidence="1">
    <location>
        <begin position="228"/>
        <end position="355"/>
    </location>
</feature>
<dbReference type="OrthoDB" id="6434376at2759"/>
<sequence>MFHVCVKMGPSEAIQDFRFLCPNDTMFDQENQICANWFDIDCEASTLYYSKSFDLFRVGHGPASDDILQRAPEPVKFVSVKQAKRPQPPKPAEDEFFRTASSSDIHRGRDDEDESPSAPKLSVPAPKPAAPAPKPGQRLVRRKQHRRLRPVQAQQNEFTSNQQQAVVQRQETVTPRVVVSKAPPKDLQPPLSITVTEAPAATTNTFTPEEPVNPASTISPTTYAAFQARKNSQRKTSGAPVKLAENQQRQEQAVINQQANNFNQQQQQQQQRQPQVSNNFNQQQQRQPQAASNFNQQQQSQQRQPQQANNLNQQVNQQRQPQPAVNNFNQQQQNQQRQPQPANDFNQQQRQTTQSVNNFNQQQRQQPAVNNFNQQARQPQQANNQQQAQNFNNQQRQPSQQQPGNFNNQQRSPPVQLPLDDFQKLNNKQVNQQSQQINSQKSQISEQRVNQQQQFQSFNTFSSQQHSSPSTFTSPNPSSFNPSTVSQFINPTTVAPAAAFGFQNRASVSPKPFQLRRSQRPRENDFSEEKEDELLRTAHSSSFRASDLNAIQRSQANSQSTFGADKTVAPTKPPVSISSPKPFSKPSTAFVAQTSRVPSSTTFAPRPPASSRPISSSSPRPSVTETIPSSPSSSSFAPNSTDQPSRNKKGNSDYDYAYYDDTPFDHEYEGVDHISEFSRTNAKNQG</sequence>
<dbReference type="EMBL" id="CADEPI010000017">
    <property type="protein sequence ID" value="CAB3364710.1"/>
    <property type="molecule type" value="Genomic_DNA"/>
</dbReference>
<feature type="compositionally biased region" description="Low complexity" evidence="1">
    <location>
        <begin position="611"/>
        <end position="641"/>
    </location>
</feature>
<evidence type="ECO:0000313" key="2">
    <source>
        <dbReference type="EMBL" id="CAB3364710.1"/>
    </source>
</evidence>
<feature type="compositionally biased region" description="Pro residues" evidence="1">
    <location>
        <begin position="125"/>
        <end position="134"/>
    </location>
</feature>
<feature type="compositionally biased region" description="Polar residues" evidence="1">
    <location>
        <begin position="590"/>
        <end position="603"/>
    </location>
</feature>
<proteinExistence type="predicted"/>
<feature type="compositionally biased region" description="Polar residues" evidence="1">
    <location>
        <begin position="245"/>
        <end position="255"/>
    </location>
</feature>
<feature type="compositionally biased region" description="Basic residues" evidence="1">
    <location>
        <begin position="139"/>
        <end position="149"/>
    </location>
</feature>
<feature type="compositionally biased region" description="Polar residues" evidence="1">
    <location>
        <begin position="153"/>
        <end position="172"/>
    </location>
</feature>
<evidence type="ECO:0000313" key="3">
    <source>
        <dbReference type="Proteomes" id="UP000494165"/>
    </source>
</evidence>